<organism evidence="5">
    <name type="scientific">Soboliphyme baturini</name>
    <dbReference type="NCBI Taxonomy" id="241478"/>
    <lineage>
        <taxon>Eukaryota</taxon>
        <taxon>Metazoa</taxon>
        <taxon>Ecdysozoa</taxon>
        <taxon>Nematoda</taxon>
        <taxon>Enoplea</taxon>
        <taxon>Dorylaimia</taxon>
        <taxon>Dioctophymatida</taxon>
        <taxon>Dioctophymatoidea</taxon>
        <taxon>Soboliphymatidae</taxon>
        <taxon>Soboliphyme</taxon>
    </lineage>
</organism>
<dbReference type="PANTHER" id="PTHR12111">
    <property type="entry name" value="SPLICING FACTOR YJU2"/>
    <property type="match status" value="1"/>
</dbReference>
<dbReference type="WBParaSite" id="SBAD_0000442401-mRNA-1">
    <property type="protein sequence ID" value="SBAD_0000442401-mRNA-1"/>
    <property type="gene ID" value="SBAD_0000442401"/>
</dbReference>
<dbReference type="EMBL" id="UZAM01008205">
    <property type="protein sequence ID" value="VDP03774.1"/>
    <property type="molecule type" value="Genomic_DNA"/>
</dbReference>
<protein>
    <submittedName>
        <fullName evidence="5">Coiled-coil domain-containing protein 130</fullName>
    </submittedName>
</protein>
<proteinExistence type="inferred from homology"/>
<evidence type="ECO:0000256" key="1">
    <source>
        <dbReference type="ARBA" id="ARBA00005595"/>
    </source>
</evidence>
<evidence type="ECO:0000313" key="4">
    <source>
        <dbReference type="Proteomes" id="UP000270296"/>
    </source>
</evidence>
<dbReference type="Proteomes" id="UP000270296">
    <property type="component" value="Unassembled WGS sequence"/>
</dbReference>
<sequence>MITDVARTALRTKLNADVAYHLTEAERKAVNKYYPPDYDPKKGGLNKWQGTHALRERARKIHLGILIIRFEMPFNVWCEGCSNHVGMGVRYNAEKKKVGMYYTTPIYEFRMKCHLCPNHFVIRTDPKKFDYELVSGLRRQERRWDMTENEQVASTEGATARKLATDAMFKLEHGELDLAKLKAVEPQVERLEKLQQRWKDDFSRNQELRKIFRVSTEENLRSRLNELDRESVFSVASGSKQRSRTLSNSLPTKQNALEELRKSVLYSKEQKLMVQLDQDLDNTIDELKKSIKHDEPTCAQSSGCDQSELKDDENSSVSAESESVSISNLSSVDRPVQTDMHNGLSILRTYCGSSSGSELSDIT</sequence>
<evidence type="ECO:0000256" key="2">
    <source>
        <dbReference type="SAM" id="MobiDB-lite"/>
    </source>
</evidence>
<dbReference type="AlphaFoldDB" id="A0A183IKU4"/>
<dbReference type="PANTHER" id="PTHR12111:SF2">
    <property type="entry name" value="SPLICING FACTOR YJU2B-RELATED"/>
    <property type="match status" value="1"/>
</dbReference>
<accession>A0A183IKU4</accession>
<evidence type="ECO:0000313" key="3">
    <source>
        <dbReference type="EMBL" id="VDP03774.1"/>
    </source>
</evidence>
<comment type="similarity">
    <text evidence="1">Belongs to the CWC16 family.</text>
</comment>
<feature type="region of interest" description="Disordered" evidence="2">
    <location>
        <begin position="294"/>
        <end position="335"/>
    </location>
</feature>
<reference evidence="5" key="1">
    <citation type="submission" date="2016-06" db="UniProtKB">
        <authorList>
            <consortium name="WormBaseParasite"/>
        </authorList>
    </citation>
    <scope>IDENTIFICATION</scope>
</reference>
<dbReference type="OrthoDB" id="360327at2759"/>
<reference evidence="3 4" key="2">
    <citation type="submission" date="2018-11" db="EMBL/GenBank/DDBJ databases">
        <authorList>
            <consortium name="Pathogen Informatics"/>
        </authorList>
    </citation>
    <scope>NUCLEOTIDE SEQUENCE [LARGE SCALE GENOMIC DNA]</scope>
</reference>
<evidence type="ECO:0000313" key="5">
    <source>
        <dbReference type="WBParaSite" id="SBAD_0000442401-mRNA-1"/>
    </source>
</evidence>
<feature type="compositionally biased region" description="Low complexity" evidence="2">
    <location>
        <begin position="315"/>
        <end position="333"/>
    </location>
</feature>
<dbReference type="GO" id="GO:0071014">
    <property type="term" value="C:post-mRNA release spliceosomal complex"/>
    <property type="evidence" value="ECO:0007669"/>
    <property type="project" value="TreeGrafter"/>
</dbReference>
<keyword evidence="4" id="KW-1185">Reference proteome</keyword>
<name>A0A183IKU4_9BILA</name>
<gene>
    <name evidence="3" type="ORF">SBAD_LOCUS4240</name>
</gene>
<dbReference type="GO" id="GO:0000398">
    <property type="term" value="P:mRNA splicing, via spliceosome"/>
    <property type="evidence" value="ECO:0007669"/>
    <property type="project" value="InterPro"/>
</dbReference>
<dbReference type="Pfam" id="PF04502">
    <property type="entry name" value="Saf4_Yju2"/>
    <property type="match status" value="1"/>
</dbReference>
<dbReference type="GO" id="GO:0005684">
    <property type="term" value="C:U2-type spliceosomal complex"/>
    <property type="evidence" value="ECO:0007669"/>
    <property type="project" value="TreeGrafter"/>
</dbReference>
<dbReference type="InterPro" id="IPR007590">
    <property type="entry name" value="Saf4/Yju2"/>
</dbReference>